<evidence type="ECO:0000256" key="1">
    <source>
        <dbReference type="SAM" id="Phobius"/>
    </source>
</evidence>
<organism evidence="2">
    <name type="scientific">Cacopsylla melanoneura</name>
    <dbReference type="NCBI Taxonomy" id="428564"/>
    <lineage>
        <taxon>Eukaryota</taxon>
        <taxon>Metazoa</taxon>
        <taxon>Ecdysozoa</taxon>
        <taxon>Arthropoda</taxon>
        <taxon>Hexapoda</taxon>
        <taxon>Insecta</taxon>
        <taxon>Pterygota</taxon>
        <taxon>Neoptera</taxon>
        <taxon>Paraneoptera</taxon>
        <taxon>Hemiptera</taxon>
        <taxon>Sternorrhyncha</taxon>
        <taxon>Psylloidea</taxon>
        <taxon>Psyllidae</taxon>
        <taxon>Psyllinae</taxon>
        <taxon>Cacopsylla</taxon>
    </lineage>
</organism>
<accession>A0A8D9EL37</accession>
<feature type="transmembrane region" description="Helical" evidence="1">
    <location>
        <begin position="16"/>
        <end position="38"/>
    </location>
</feature>
<evidence type="ECO:0000313" key="2">
    <source>
        <dbReference type="EMBL" id="CAG6758008.1"/>
    </source>
</evidence>
<dbReference type="AlphaFoldDB" id="A0A8D9EL37"/>
<protein>
    <submittedName>
        <fullName evidence="2">Uncharacterized protein</fullName>
    </submittedName>
</protein>
<keyword evidence="1" id="KW-0812">Transmembrane</keyword>
<reference evidence="2" key="1">
    <citation type="submission" date="2021-05" db="EMBL/GenBank/DDBJ databases">
        <authorList>
            <person name="Alioto T."/>
            <person name="Alioto T."/>
            <person name="Gomez Garrido J."/>
        </authorList>
    </citation>
    <scope>NUCLEOTIDE SEQUENCE</scope>
</reference>
<sequence>MYLKSSKLTDVNESPYHLFYCVDAGSIIINYSLFHIIVDHRGNDVSRKACINCFQIHKFTPLMESHRCKQNLCLRWCSNPPPLDYHPDALTTTLLRQAIIEKQSNIIFYSYLFHSLLEFH</sequence>
<name>A0A8D9EL37_9HEMI</name>
<keyword evidence="1" id="KW-1133">Transmembrane helix</keyword>
<proteinExistence type="predicted"/>
<keyword evidence="1" id="KW-0472">Membrane</keyword>
<dbReference type="EMBL" id="HBUF01548505">
    <property type="protein sequence ID" value="CAG6758008.1"/>
    <property type="molecule type" value="Transcribed_RNA"/>
</dbReference>